<proteinExistence type="predicted"/>
<gene>
    <name evidence="1" type="ORF">AL538_08845</name>
</gene>
<name>A0ABM5XXB9_VIBHA</name>
<protein>
    <recommendedName>
        <fullName evidence="3">Helix-turn-helix domain-containing protein</fullName>
    </recommendedName>
</protein>
<evidence type="ECO:0000313" key="2">
    <source>
        <dbReference type="Proteomes" id="UP000067422"/>
    </source>
</evidence>
<dbReference type="EMBL" id="CP014038">
    <property type="protein sequence ID" value="AMF97803.1"/>
    <property type="molecule type" value="Genomic_DNA"/>
</dbReference>
<reference evidence="1" key="1">
    <citation type="submission" date="2018-01" db="EMBL/GenBank/DDBJ databases">
        <title>FDA dAtabase for Regulatory Grade micrObial Sequences (FDA-ARGOS): Supporting development and validation of Infectious Disease Dx tests.</title>
        <authorList>
            <person name="Hoffmann M."/>
            <person name="Allard M."/>
            <person name="Evans P."/>
            <person name="Brown E."/>
            <person name="Tallon L."/>
            <person name="Sadzewicz L."/>
            <person name="Sengamalay N."/>
            <person name="Ott S."/>
            <person name="Godinez A."/>
            <person name="Nagaraj S."/>
            <person name="Vyas G."/>
            <person name="Aluvathingal J."/>
            <person name="Nadendla S."/>
            <person name="Geyer C."/>
            <person name="Sichtig H."/>
        </authorList>
    </citation>
    <scope>NUCLEOTIDE SEQUENCE</scope>
    <source>
        <strain evidence="1">FDAARGOS_107</strain>
    </source>
</reference>
<dbReference type="Proteomes" id="UP000067422">
    <property type="component" value="Chromosome 1"/>
</dbReference>
<evidence type="ECO:0008006" key="3">
    <source>
        <dbReference type="Google" id="ProtNLM"/>
    </source>
</evidence>
<sequence length="344" mass="40682">MIVNWTFQENDKLNAEARMLLLLMYLDADSDNFYRKPVLYMARKYQASERLIRRCLRLLIEAKVILLIPEKEAPRKRGRPVTRYQLTGIDFDELSSQFEQRPIYMRRWMNHLWYSKQHAKELTLSNRLILTHLLSEATEPGIVDSISLRDLCRFMGCTERKAQAMFRKLRRLGYIKGYIKGLSHSVLRKRKSIIFLNLSMYDHDQSYYSFIAHLKSSGALNPVYNLTIPLLFQKVADVKCNKEFAEHIDYFIESEIIKFINVEGKVCTDIEWYERVIREHFAWATLKLEKEKVNKLIEFLAYRALDLARTIRALDVVDGKQFAIGINEKNQRLLLKRGPNFLSE</sequence>
<organism evidence="1 2">
    <name type="scientific">Vibrio harveyi</name>
    <name type="common">Beneckea harveyi</name>
    <dbReference type="NCBI Taxonomy" id="669"/>
    <lineage>
        <taxon>Bacteria</taxon>
        <taxon>Pseudomonadati</taxon>
        <taxon>Pseudomonadota</taxon>
        <taxon>Gammaproteobacteria</taxon>
        <taxon>Vibrionales</taxon>
        <taxon>Vibrionaceae</taxon>
        <taxon>Vibrio</taxon>
    </lineage>
</organism>
<evidence type="ECO:0000313" key="1">
    <source>
        <dbReference type="EMBL" id="AMF97803.1"/>
    </source>
</evidence>
<dbReference type="RefSeq" id="WP_061065450.1">
    <property type="nucleotide sequence ID" value="NZ_CP014038.2"/>
</dbReference>
<keyword evidence="2" id="KW-1185">Reference proteome</keyword>
<accession>A0ABM5XXB9</accession>